<keyword evidence="6" id="KW-0408">Iron</keyword>
<dbReference type="Pfam" id="PF07847">
    <property type="entry name" value="PCO_ADO"/>
    <property type="match status" value="1"/>
</dbReference>
<dbReference type="CDD" id="cd20289">
    <property type="entry name" value="cupin_ADO"/>
    <property type="match status" value="1"/>
</dbReference>
<organism evidence="8 9">
    <name type="scientific">Daucus carota subsp. sativus</name>
    <name type="common">Carrot</name>
    <dbReference type="NCBI Taxonomy" id="79200"/>
    <lineage>
        <taxon>Eukaryota</taxon>
        <taxon>Viridiplantae</taxon>
        <taxon>Streptophyta</taxon>
        <taxon>Embryophyta</taxon>
        <taxon>Tracheophyta</taxon>
        <taxon>Spermatophyta</taxon>
        <taxon>Magnoliopsida</taxon>
        <taxon>eudicotyledons</taxon>
        <taxon>Gunneridae</taxon>
        <taxon>Pentapetalae</taxon>
        <taxon>asterids</taxon>
        <taxon>campanulids</taxon>
        <taxon>Apiales</taxon>
        <taxon>Apiaceae</taxon>
        <taxon>Apioideae</taxon>
        <taxon>Scandiceae</taxon>
        <taxon>Daucinae</taxon>
        <taxon>Daucus</taxon>
        <taxon>Daucus sect. Daucus</taxon>
    </lineage>
</organism>
<evidence type="ECO:0000256" key="4">
    <source>
        <dbReference type="ARBA" id="ARBA00022723"/>
    </source>
</evidence>
<comment type="similarity">
    <text evidence="2">Belongs to the cysteine dioxygenase family.</text>
</comment>
<dbReference type="EC" id="1.13.11.20" evidence="3"/>
<accession>A0AAF1B4W0</accession>
<evidence type="ECO:0000256" key="1">
    <source>
        <dbReference type="ARBA" id="ARBA00001954"/>
    </source>
</evidence>
<dbReference type="KEGG" id="dcr:108224391"/>
<sequence length="286" mass="31834">MEMKLMKNKVGYVSGRLAKNKRVSSRRTKKHKHGDCEAKNKVPKKILLQRLYESCLQVFRGPGTVPSAPDVQILRQIIDGMRPEDVGLSPELQFFNPVSGAANPIPRVTQTTIYNCQNFSLCIFFLPAGAKIPLHNHPGMTVFSKLLLGTMHIKAYDWVDHGNSSSDDDKPSSKLRLAMLKADDVFTAPCDSSVLYPASGGNIHEFTAITPCAVLDVLGPPYSREDGRDCSYYKDSPYTALPNEDGSMIKEEEGKLYGWLEEIEMPRESAMDGIEYLGPQIKESSF</sequence>
<evidence type="ECO:0000256" key="2">
    <source>
        <dbReference type="ARBA" id="ARBA00006622"/>
    </source>
</evidence>
<evidence type="ECO:0000256" key="5">
    <source>
        <dbReference type="ARBA" id="ARBA00023002"/>
    </source>
</evidence>
<dbReference type="PANTHER" id="PTHR22966:SF63">
    <property type="entry name" value="CYSTEINE DIOXYGENASE"/>
    <property type="match status" value="1"/>
</dbReference>
<keyword evidence="5" id="KW-0560">Oxidoreductase</keyword>
<evidence type="ECO:0000313" key="9">
    <source>
        <dbReference type="Proteomes" id="UP000077755"/>
    </source>
</evidence>
<dbReference type="AlphaFoldDB" id="A0AAF1B4W0"/>
<keyword evidence="4" id="KW-0479">Metal-binding</keyword>
<dbReference type="GO" id="GO:0070483">
    <property type="term" value="P:detection of hypoxia"/>
    <property type="evidence" value="ECO:0007669"/>
    <property type="project" value="UniProtKB-ARBA"/>
</dbReference>
<reference evidence="8" key="1">
    <citation type="journal article" date="2016" name="Nat. Genet.">
        <title>A high-quality carrot genome assembly provides new insights into carotenoid accumulation and asterid genome evolution.</title>
        <authorList>
            <person name="Iorizzo M."/>
            <person name="Ellison S."/>
            <person name="Senalik D."/>
            <person name="Zeng P."/>
            <person name="Satapoomin P."/>
            <person name="Huang J."/>
            <person name="Bowman M."/>
            <person name="Iovene M."/>
            <person name="Sanseverino W."/>
            <person name="Cavagnaro P."/>
            <person name="Yildiz M."/>
            <person name="Macko-Podgorni A."/>
            <person name="Moranska E."/>
            <person name="Grzebelus E."/>
            <person name="Grzebelus D."/>
            <person name="Ashrafi H."/>
            <person name="Zheng Z."/>
            <person name="Cheng S."/>
            <person name="Spooner D."/>
            <person name="Van Deynze A."/>
            <person name="Simon P."/>
        </authorList>
    </citation>
    <scope>NUCLEOTIDE SEQUENCE</scope>
    <source>
        <tissue evidence="8">Leaf</tissue>
    </source>
</reference>
<name>A0AAF1B4W0_DAUCS</name>
<dbReference type="EMBL" id="CP093348">
    <property type="protein sequence ID" value="WOH06275.1"/>
    <property type="molecule type" value="Genomic_DNA"/>
</dbReference>
<evidence type="ECO:0000256" key="6">
    <source>
        <dbReference type="ARBA" id="ARBA00023004"/>
    </source>
</evidence>
<evidence type="ECO:0000313" key="8">
    <source>
        <dbReference type="EMBL" id="WOH06275.1"/>
    </source>
</evidence>
<dbReference type="InterPro" id="IPR014710">
    <property type="entry name" value="RmlC-like_jellyroll"/>
</dbReference>
<dbReference type="InterPro" id="IPR012864">
    <property type="entry name" value="PCO/ADO"/>
</dbReference>
<dbReference type="SUPFAM" id="SSF51182">
    <property type="entry name" value="RmlC-like cupins"/>
    <property type="match status" value="1"/>
</dbReference>
<dbReference type="PANTHER" id="PTHR22966">
    <property type="entry name" value="2-AMINOETHANETHIOL DIOXYGENASE"/>
    <property type="match status" value="1"/>
</dbReference>
<dbReference type="Proteomes" id="UP000077755">
    <property type="component" value="Chromosome 6"/>
</dbReference>
<reference evidence="8" key="2">
    <citation type="submission" date="2022-03" db="EMBL/GenBank/DDBJ databases">
        <title>Draft title - Genomic analysis of global carrot germplasm unveils the trajectory of domestication and the origin of high carotenoid orange carrot.</title>
        <authorList>
            <person name="Iorizzo M."/>
            <person name="Ellison S."/>
            <person name="Senalik D."/>
            <person name="Macko-Podgorni A."/>
            <person name="Grzebelus D."/>
            <person name="Bostan H."/>
            <person name="Rolling W."/>
            <person name="Curaba J."/>
            <person name="Simon P."/>
        </authorList>
    </citation>
    <scope>NUCLEOTIDE SEQUENCE</scope>
    <source>
        <tissue evidence="8">Leaf</tissue>
    </source>
</reference>
<keyword evidence="9" id="KW-1185">Reference proteome</keyword>
<protein>
    <recommendedName>
        <fullName evidence="3">cysteine dioxygenase</fullName>
        <ecNumber evidence="3">1.13.11.20</ecNumber>
    </recommendedName>
</protein>
<dbReference type="InterPro" id="IPR011051">
    <property type="entry name" value="RmlC_Cupin_sf"/>
</dbReference>
<proteinExistence type="inferred from homology"/>
<evidence type="ECO:0000256" key="7">
    <source>
        <dbReference type="ARBA" id="ARBA00024284"/>
    </source>
</evidence>
<gene>
    <name evidence="8" type="ORF">DCAR_0625699</name>
</gene>
<comment type="cofactor">
    <cofactor evidence="1">
        <name>Fe(2+)</name>
        <dbReference type="ChEBI" id="CHEBI:29033"/>
    </cofactor>
</comment>
<dbReference type="Gene3D" id="2.60.120.10">
    <property type="entry name" value="Jelly Rolls"/>
    <property type="match status" value="1"/>
</dbReference>
<evidence type="ECO:0000256" key="3">
    <source>
        <dbReference type="ARBA" id="ARBA00013133"/>
    </source>
</evidence>
<comment type="catalytic activity">
    <reaction evidence="7">
        <text>L-cysteine + O2 = 3-sulfino-L-alanine + H(+)</text>
        <dbReference type="Rhea" id="RHEA:20441"/>
        <dbReference type="ChEBI" id="CHEBI:15378"/>
        <dbReference type="ChEBI" id="CHEBI:15379"/>
        <dbReference type="ChEBI" id="CHEBI:35235"/>
        <dbReference type="ChEBI" id="CHEBI:61085"/>
        <dbReference type="EC" id="1.13.11.20"/>
    </reaction>
    <physiologicalReaction direction="left-to-right" evidence="7">
        <dbReference type="Rhea" id="RHEA:20442"/>
    </physiologicalReaction>
</comment>
<dbReference type="GO" id="GO:0017172">
    <property type="term" value="F:cysteine dioxygenase activity"/>
    <property type="evidence" value="ECO:0007669"/>
    <property type="project" value="UniProtKB-EC"/>
</dbReference>
<dbReference type="GO" id="GO:0046872">
    <property type="term" value="F:metal ion binding"/>
    <property type="evidence" value="ECO:0007669"/>
    <property type="project" value="UniProtKB-KW"/>
</dbReference>